<dbReference type="InterPro" id="IPR026444">
    <property type="entry name" value="Secre_tail"/>
</dbReference>
<keyword evidence="4" id="KW-1185">Reference proteome</keyword>
<sequence>MKINLLIIISIFPFFKSQTCYYTEVNPISHGYSCNESNLIFTSSINTVVRNDVSASNGILIIPSQNYNITILPSIPCDNCAADTGGTTIIPKKNGNDGANKRIYYNSQKTVKSQEITIEENPVEHILKLSLDKGILENIKIYDANGQEVLNNDTNNKTSEINVSRLIKGTYWLKVMTNENTTYTKQFIKK</sequence>
<evidence type="ECO:0000256" key="1">
    <source>
        <dbReference type="ARBA" id="ARBA00022729"/>
    </source>
</evidence>
<organism evidence="3 4">
    <name type="scientific">Epilithonimonas hungarica</name>
    <dbReference type="NCBI Taxonomy" id="454006"/>
    <lineage>
        <taxon>Bacteria</taxon>
        <taxon>Pseudomonadati</taxon>
        <taxon>Bacteroidota</taxon>
        <taxon>Flavobacteriia</taxon>
        <taxon>Flavobacteriales</taxon>
        <taxon>Weeksellaceae</taxon>
        <taxon>Chryseobacterium group</taxon>
        <taxon>Epilithonimonas</taxon>
    </lineage>
</organism>
<dbReference type="NCBIfam" id="TIGR04183">
    <property type="entry name" value="Por_Secre_tail"/>
    <property type="match status" value="1"/>
</dbReference>
<dbReference type="RefSeq" id="WP_089873170.1">
    <property type="nucleotide sequence ID" value="NZ_FNBH01000002.1"/>
</dbReference>
<gene>
    <name evidence="3" type="ORF">SAMN05421825_1820</name>
</gene>
<name>A0A1G7MUH3_9FLAO</name>
<protein>
    <submittedName>
        <fullName evidence="3">Por secretion system C-terminal sorting domain-containing protein</fullName>
    </submittedName>
</protein>
<evidence type="ECO:0000313" key="4">
    <source>
        <dbReference type="Proteomes" id="UP000199203"/>
    </source>
</evidence>
<dbReference type="Pfam" id="PF18962">
    <property type="entry name" value="Por_Secre_tail"/>
    <property type="match status" value="1"/>
</dbReference>
<accession>A0A1G7MUH3</accession>
<keyword evidence="1" id="KW-0732">Signal</keyword>
<dbReference type="OrthoDB" id="1238446at2"/>
<dbReference type="STRING" id="454006.SAMN05421825_1820"/>
<dbReference type="AlphaFoldDB" id="A0A1G7MUH3"/>
<evidence type="ECO:0000313" key="3">
    <source>
        <dbReference type="EMBL" id="SDF65347.1"/>
    </source>
</evidence>
<dbReference type="EMBL" id="FNBH01000002">
    <property type="protein sequence ID" value="SDF65347.1"/>
    <property type="molecule type" value="Genomic_DNA"/>
</dbReference>
<proteinExistence type="predicted"/>
<reference evidence="4" key="1">
    <citation type="submission" date="2016-10" db="EMBL/GenBank/DDBJ databases">
        <authorList>
            <person name="Varghese N."/>
            <person name="Submissions S."/>
        </authorList>
    </citation>
    <scope>NUCLEOTIDE SEQUENCE [LARGE SCALE GENOMIC DNA]</scope>
    <source>
        <strain evidence="4">DSM 19684</strain>
    </source>
</reference>
<dbReference type="Gene3D" id="2.60.120.380">
    <property type="match status" value="1"/>
</dbReference>
<feature type="domain" description="Secretion system C-terminal sorting" evidence="2">
    <location>
        <begin position="121"/>
        <end position="188"/>
    </location>
</feature>
<evidence type="ECO:0000259" key="2">
    <source>
        <dbReference type="Pfam" id="PF18962"/>
    </source>
</evidence>
<dbReference type="Proteomes" id="UP000199203">
    <property type="component" value="Unassembled WGS sequence"/>
</dbReference>